<evidence type="ECO:0000313" key="1">
    <source>
        <dbReference type="EMBL" id="KQJ82986.1"/>
    </source>
</evidence>
<accession>A0A0Q3GPZ3</accession>
<dbReference type="Proteomes" id="UP000008810">
    <property type="component" value="Chromosome 5"/>
</dbReference>
<dbReference type="AlphaFoldDB" id="A0A0Q3GPZ3"/>
<reference evidence="2" key="3">
    <citation type="submission" date="2018-08" db="UniProtKB">
        <authorList>
            <consortium name="EnsemblPlants"/>
        </authorList>
    </citation>
    <scope>IDENTIFICATION</scope>
    <source>
        <strain evidence="2">cv. Bd21</strain>
    </source>
</reference>
<dbReference type="Gramene" id="KQJ82986">
    <property type="protein sequence ID" value="KQJ82986"/>
    <property type="gene ID" value="BRADI_5g12442v3"/>
</dbReference>
<reference evidence="1 2" key="1">
    <citation type="journal article" date="2010" name="Nature">
        <title>Genome sequencing and analysis of the model grass Brachypodium distachyon.</title>
        <authorList>
            <consortium name="International Brachypodium Initiative"/>
        </authorList>
    </citation>
    <scope>NUCLEOTIDE SEQUENCE [LARGE SCALE GENOMIC DNA]</scope>
    <source>
        <strain evidence="1 2">Bd21</strain>
    </source>
</reference>
<organism evidence="1">
    <name type="scientific">Brachypodium distachyon</name>
    <name type="common">Purple false brome</name>
    <name type="synonym">Trachynia distachya</name>
    <dbReference type="NCBI Taxonomy" id="15368"/>
    <lineage>
        <taxon>Eukaryota</taxon>
        <taxon>Viridiplantae</taxon>
        <taxon>Streptophyta</taxon>
        <taxon>Embryophyta</taxon>
        <taxon>Tracheophyta</taxon>
        <taxon>Spermatophyta</taxon>
        <taxon>Magnoliopsida</taxon>
        <taxon>Liliopsida</taxon>
        <taxon>Poales</taxon>
        <taxon>Poaceae</taxon>
        <taxon>BOP clade</taxon>
        <taxon>Pooideae</taxon>
        <taxon>Stipodae</taxon>
        <taxon>Brachypodieae</taxon>
        <taxon>Brachypodium</taxon>
    </lineage>
</organism>
<gene>
    <name evidence="1" type="ORF">BRADI_5g12442v3</name>
</gene>
<evidence type="ECO:0000313" key="2">
    <source>
        <dbReference type="EnsemblPlants" id="KQJ82986"/>
    </source>
</evidence>
<dbReference type="EnsemblPlants" id="KQJ82986">
    <property type="protein sequence ID" value="KQJ82986"/>
    <property type="gene ID" value="BRADI_5g12442v3"/>
</dbReference>
<dbReference type="EMBL" id="CM000884">
    <property type="protein sequence ID" value="KQJ82986.1"/>
    <property type="molecule type" value="Genomic_DNA"/>
</dbReference>
<proteinExistence type="predicted"/>
<keyword evidence="3" id="KW-1185">Reference proteome</keyword>
<evidence type="ECO:0000313" key="3">
    <source>
        <dbReference type="Proteomes" id="UP000008810"/>
    </source>
</evidence>
<reference evidence="1" key="2">
    <citation type="submission" date="2017-06" db="EMBL/GenBank/DDBJ databases">
        <title>WGS assembly of Brachypodium distachyon.</title>
        <authorList>
            <consortium name="The International Brachypodium Initiative"/>
            <person name="Lucas S."/>
            <person name="Harmon-Smith M."/>
            <person name="Lail K."/>
            <person name="Tice H."/>
            <person name="Grimwood J."/>
            <person name="Bruce D."/>
            <person name="Barry K."/>
            <person name="Shu S."/>
            <person name="Lindquist E."/>
            <person name="Wang M."/>
            <person name="Pitluck S."/>
            <person name="Vogel J.P."/>
            <person name="Garvin D.F."/>
            <person name="Mockler T.C."/>
            <person name="Schmutz J."/>
            <person name="Rokhsar D."/>
            <person name="Bevan M.W."/>
        </authorList>
    </citation>
    <scope>NUCLEOTIDE SEQUENCE</scope>
    <source>
        <strain evidence="1">Bd21</strain>
    </source>
</reference>
<sequence length="76" mass="8265">MMGTAAQVQGRLRIRQELSLVVSCSNIPVILFASESDKSSARALIGGFLQQYSCYSVCLFPLGLAIRAFYDLQSSS</sequence>
<name>A0A0Q3GPZ3_BRADI</name>
<protein>
    <submittedName>
        <fullName evidence="1 2">Uncharacterized protein</fullName>
    </submittedName>
</protein>
<dbReference type="InParanoid" id="A0A0Q3GPZ3"/>